<dbReference type="InterPro" id="IPR016181">
    <property type="entry name" value="Acyl_CoA_acyltransferase"/>
</dbReference>
<accession>A0A5J5IN61</accession>
<dbReference type="Gene3D" id="3.40.630.30">
    <property type="match status" value="1"/>
</dbReference>
<reference evidence="2 3" key="1">
    <citation type="submission" date="2019-09" db="EMBL/GenBank/DDBJ databases">
        <title>Draft genome sequence of Ginsengibacter sp. BR5-29.</title>
        <authorList>
            <person name="Im W.-T."/>
        </authorList>
    </citation>
    <scope>NUCLEOTIDE SEQUENCE [LARGE SCALE GENOMIC DNA]</scope>
    <source>
        <strain evidence="2 3">BR5-29</strain>
    </source>
</reference>
<dbReference type="PANTHER" id="PTHR31435:SF10">
    <property type="entry name" value="BSR4717 PROTEIN"/>
    <property type="match status" value="1"/>
</dbReference>
<evidence type="ECO:0000313" key="3">
    <source>
        <dbReference type="Proteomes" id="UP000326903"/>
    </source>
</evidence>
<keyword evidence="2" id="KW-0808">Transferase</keyword>
<sequence>MDDVELNLNKNGSGYFYINEGEHKIAEMTIDVSGNELTVYHTEVLPKAEGRGLAKKLLTSMADYARKSDLKVIALCPYVHAQFSLHPDEYSDIWKNKKT</sequence>
<dbReference type="AlphaFoldDB" id="A0A5J5IN61"/>
<comment type="caution">
    <text evidence="2">The sequence shown here is derived from an EMBL/GenBank/DDBJ whole genome shotgun (WGS) entry which is preliminary data.</text>
</comment>
<dbReference type="EMBL" id="VYQF01000001">
    <property type="protein sequence ID" value="KAA9040942.1"/>
    <property type="molecule type" value="Genomic_DNA"/>
</dbReference>
<dbReference type="InterPro" id="IPR045057">
    <property type="entry name" value="Gcn5-rel_NAT"/>
</dbReference>
<dbReference type="SUPFAM" id="SSF55729">
    <property type="entry name" value="Acyl-CoA N-acyltransferases (Nat)"/>
    <property type="match status" value="1"/>
</dbReference>
<evidence type="ECO:0000259" key="1">
    <source>
        <dbReference type="PROSITE" id="PS51729"/>
    </source>
</evidence>
<name>A0A5J5IN61_9BACT</name>
<proteinExistence type="predicted"/>
<dbReference type="PANTHER" id="PTHR31435">
    <property type="entry name" value="PROTEIN NATD1"/>
    <property type="match status" value="1"/>
</dbReference>
<dbReference type="PROSITE" id="PS51729">
    <property type="entry name" value="GNAT_YJDJ"/>
    <property type="match status" value="1"/>
</dbReference>
<keyword evidence="3" id="KW-1185">Reference proteome</keyword>
<dbReference type="Proteomes" id="UP000326903">
    <property type="component" value="Unassembled WGS sequence"/>
</dbReference>
<dbReference type="Pfam" id="PF14542">
    <property type="entry name" value="Acetyltransf_CG"/>
    <property type="match status" value="1"/>
</dbReference>
<feature type="domain" description="N-acetyltransferase" evidence="1">
    <location>
        <begin position="8"/>
        <end position="95"/>
    </location>
</feature>
<dbReference type="CDD" id="cd04301">
    <property type="entry name" value="NAT_SF"/>
    <property type="match status" value="1"/>
</dbReference>
<protein>
    <submittedName>
        <fullName evidence="2">N-acetyltransferase</fullName>
    </submittedName>
</protein>
<dbReference type="InterPro" id="IPR031165">
    <property type="entry name" value="GNAT_YJDJ"/>
</dbReference>
<gene>
    <name evidence="2" type="ORF">FW778_02575</name>
</gene>
<dbReference type="GO" id="GO:0016740">
    <property type="term" value="F:transferase activity"/>
    <property type="evidence" value="ECO:0007669"/>
    <property type="project" value="UniProtKB-KW"/>
</dbReference>
<organism evidence="2 3">
    <name type="scientific">Ginsengibacter hankyongi</name>
    <dbReference type="NCBI Taxonomy" id="2607284"/>
    <lineage>
        <taxon>Bacteria</taxon>
        <taxon>Pseudomonadati</taxon>
        <taxon>Bacteroidota</taxon>
        <taxon>Chitinophagia</taxon>
        <taxon>Chitinophagales</taxon>
        <taxon>Chitinophagaceae</taxon>
        <taxon>Ginsengibacter</taxon>
    </lineage>
</organism>
<evidence type="ECO:0000313" key="2">
    <source>
        <dbReference type="EMBL" id="KAA9040942.1"/>
    </source>
</evidence>
<dbReference type="RefSeq" id="WP_150413031.1">
    <property type="nucleotide sequence ID" value="NZ_VYQF01000001.1"/>
</dbReference>